<organism evidence="1 2">
    <name type="scientific">Agrocybe chaxingu</name>
    <dbReference type="NCBI Taxonomy" id="84603"/>
    <lineage>
        <taxon>Eukaryota</taxon>
        <taxon>Fungi</taxon>
        <taxon>Dikarya</taxon>
        <taxon>Basidiomycota</taxon>
        <taxon>Agaricomycotina</taxon>
        <taxon>Agaricomycetes</taxon>
        <taxon>Agaricomycetidae</taxon>
        <taxon>Agaricales</taxon>
        <taxon>Agaricineae</taxon>
        <taxon>Strophariaceae</taxon>
        <taxon>Agrocybe</taxon>
    </lineage>
</organism>
<accession>A0A9W8MSK7</accession>
<gene>
    <name evidence="1" type="ORF">NLJ89_g10493</name>
</gene>
<protein>
    <submittedName>
        <fullName evidence="1">Uncharacterized protein</fullName>
    </submittedName>
</protein>
<dbReference type="OrthoDB" id="3030848at2759"/>
<evidence type="ECO:0000313" key="2">
    <source>
        <dbReference type="Proteomes" id="UP001148786"/>
    </source>
</evidence>
<sequence length="587" mass="67180">MDALFIKAEGRRQSEATCYFTIFLKDFRITKVQPRKTLTAIDDSTMTVVIRESVPTYDFGYPGEPLRIVTHLLESTRSYGGEPHFADSEQQRPEPRASLRVLVGHDAAQAPRASSDLNHDVLNITPQAQTCLEWLVLRHAEILQSLKLTECTIDVERECGSSEGIGVGVAAWEEHEGPSRYNGYSALLVDSGYLDLFDGDDEVPPQDEDIAAYYELQETIKLLDAIFSEIDSKQTLSNLRLTSKVFREIATPYAFRTFDIPIFFNPKKFVVDFWEALDLAKHVQEVKLDTQDLKGDEVMTDLGSSGYMCGFLNVLLDRLPFPDTMYPGIFWGSPTLLRLYLWGHRRPDPGWEDPEYQTSHSYRLESEVCRAVASSKLVDTVQTLEIRYLLPCNPVLRHFDSPSSLLTSLTIAEWFQSPSLGPLFWESVTYPRLQHLHLETVSIKTRDGPSDVPRIDLETFLLRYAGSLKTVKLHNCLIAGIYSDGEPPPLFPRTWGDVWDTVTEILPHLMRFDFEPVPRNSSDDDPSSREYYEWSYGFYHSEDGYCSMLPDEWDAAADSMPCEQDDRVAWDILQRKLEERRKLAHWN</sequence>
<dbReference type="EMBL" id="JANKHO010001946">
    <property type="protein sequence ID" value="KAJ3496380.1"/>
    <property type="molecule type" value="Genomic_DNA"/>
</dbReference>
<reference evidence="1" key="1">
    <citation type="submission" date="2022-07" db="EMBL/GenBank/DDBJ databases">
        <title>Genome Sequence of Agrocybe chaxingu.</title>
        <authorList>
            <person name="Buettner E."/>
        </authorList>
    </citation>
    <scope>NUCLEOTIDE SEQUENCE</scope>
    <source>
        <strain evidence="1">MP-N11</strain>
    </source>
</reference>
<dbReference type="AlphaFoldDB" id="A0A9W8MSK7"/>
<proteinExistence type="predicted"/>
<dbReference type="Proteomes" id="UP001148786">
    <property type="component" value="Unassembled WGS sequence"/>
</dbReference>
<name>A0A9W8MSK7_9AGAR</name>
<keyword evidence="2" id="KW-1185">Reference proteome</keyword>
<evidence type="ECO:0000313" key="1">
    <source>
        <dbReference type="EMBL" id="KAJ3496380.1"/>
    </source>
</evidence>
<comment type="caution">
    <text evidence="1">The sequence shown here is derived from an EMBL/GenBank/DDBJ whole genome shotgun (WGS) entry which is preliminary data.</text>
</comment>